<comment type="similarity">
    <text evidence="1">Belongs to the type-I restriction system S methylase family.</text>
</comment>
<dbReference type="Pfam" id="PF01420">
    <property type="entry name" value="Methylase_S"/>
    <property type="match status" value="2"/>
</dbReference>
<organism evidence="5 6">
    <name type="scientific">Bombilactobacillus bombi</name>
    <dbReference type="NCBI Taxonomy" id="1303590"/>
    <lineage>
        <taxon>Bacteria</taxon>
        <taxon>Bacillati</taxon>
        <taxon>Bacillota</taxon>
        <taxon>Bacilli</taxon>
        <taxon>Lactobacillales</taxon>
        <taxon>Lactobacillaceae</taxon>
        <taxon>Bombilactobacillus</taxon>
    </lineage>
</organism>
<evidence type="ECO:0000313" key="6">
    <source>
        <dbReference type="Proteomes" id="UP000284822"/>
    </source>
</evidence>
<accession>A0A3R6W6D9</accession>
<evidence type="ECO:0000259" key="4">
    <source>
        <dbReference type="Pfam" id="PF01420"/>
    </source>
</evidence>
<protein>
    <recommendedName>
        <fullName evidence="4">Type I restriction modification DNA specificity domain-containing protein</fullName>
    </recommendedName>
</protein>
<dbReference type="AlphaFoldDB" id="A0A3R6W6D9"/>
<evidence type="ECO:0000256" key="1">
    <source>
        <dbReference type="ARBA" id="ARBA00010923"/>
    </source>
</evidence>
<gene>
    <name evidence="5" type="ORF">DS832_04880</name>
</gene>
<reference evidence="5 6" key="1">
    <citation type="submission" date="2018-07" db="EMBL/GenBank/DDBJ databases">
        <title>Genome sequences of six Lactobacillus spp. isolated from bumble bee guts.</title>
        <authorList>
            <person name="Motta E.V.S."/>
            <person name="Moran N.A."/>
        </authorList>
    </citation>
    <scope>NUCLEOTIDE SEQUENCE [LARGE SCALE GENOMIC DNA]</scope>
    <source>
        <strain evidence="5 6">LV-8.1</strain>
    </source>
</reference>
<dbReference type="InterPro" id="IPR000055">
    <property type="entry name" value="Restrct_endonuc_typeI_TRD"/>
</dbReference>
<feature type="domain" description="Type I restriction modification DNA specificity" evidence="4">
    <location>
        <begin position="153"/>
        <end position="295"/>
    </location>
</feature>
<name>A0A3R6W6D9_9LACO</name>
<evidence type="ECO:0000256" key="3">
    <source>
        <dbReference type="ARBA" id="ARBA00023125"/>
    </source>
</evidence>
<evidence type="ECO:0000313" key="5">
    <source>
        <dbReference type="EMBL" id="RHW46826.1"/>
    </source>
</evidence>
<dbReference type="SUPFAM" id="SSF116734">
    <property type="entry name" value="DNA methylase specificity domain"/>
    <property type="match status" value="1"/>
</dbReference>
<dbReference type="Gene3D" id="3.90.220.20">
    <property type="entry name" value="DNA methylase specificity domains"/>
    <property type="match status" value="1"/>
</dbReference>
<comment type="caution">
    <text evidence="5">The sequence shown here is derived from an EMBL/GenBank/DDBJ whole genome shotgun (WGS) entry which is preliminary data.</text>
</comment>
<keyword evidence="3" id="KW-0238">DNA-binding</keyword>
<proteinExistence type="inferred from homology"/>
<dbReference type="GO" id="GO:0009307">
    <property type="term" value="P:DNA restriction-modification system"/>
    <property type="evidence" value="ECO:0007669"/>
    <property type="project" value="UniProtKB-KW"/>
</dbReference>
<sequence length="302" mass="34992">MGAAIPYITRTKSNNGLDSIALLDRNNKLTNPKNVITFGAESVKFFAQPFNFITGNKMYFCQRKDNVKLSIYQCLFLKSVFEYSLQNTGYNYGMGLTGERFSKRYIELPIYKMGCVNWQYMDKYISNIINSINVPKIEKFNNSNLSNLQHKIWKSKKISCLFDYVAKGKYLKKNKRIKNGNNPYITSTKLNNGLSSFIGNKTIFKGNKLTISKVDMTVSYQPYNFYATHDVTVLGHKKLNKYNALFLKVLIEQNKEKANYSNQYQLKKIEDLKLLVPTKDNDEIDWGFMEDYIKSIPNSNLL</sequence>
<dbReference type="EMBL" id="QOCS01000009">
    <property type="protein sequence ID" value="RHW46826.1"/>
    <property type="molecule type" value="Genomic_DNA"/>
</dbReference>
<dbReference type="Proteomes" id="UP000284822">
    <property type="component" value="Unassembled WGS sequence"/>
</dbReference>
<dbReference type="GO" id="GO:0003677">
    <property type="term" value="F:DNA binding"/>
    <property type="evidence" value="ECO:0007669"/>
    <property type="project" value="UniProtKB-KW"/>
</dbReference>
<evidence type="ECO:0000256" key="2">
    <source>
        <dbReference type="ARBA" id="ARBA00022747"/>
    </source>
</evidence>
<dbReference type="InterPro" id="IPR044946">
    <property type="entry name" value="Restrct_endonuc_typeI_TRD_sf"/>
</dbReference>
<keyword evidence="2" id="KW-0680">Restriction system</keyword>
<feature type="domain" description="Type I restriction modification DNA specificity" evidence="4">
    <location>
        <begin position="5"/>
        <end position="130"/>
    </location>
</feature>